<proteinExistence type="predicted"/>
<name>A0A0P0CJ34_SALTM</name>
<protein>
    <submittedName>
        <fullName evidence="1">Uncharacterized protein</fullName>
    </submittedName>
</protein>
<reference evidence="1" key="1">
    <citation type="submission" date="2015-07" db="EMBL/GenBank/DDBJ databases">
        <title>Inchi2 plasmids mediate dissemination of oqxab in Salmonella typhimurium.</title>
        <authorList>
            <person name="Wong M.H."/>
            <person name="Chen S."/>
        </authorList>
    </citation>
    <scope>NUCLEOTIDE SEQUENCE</scope>
    <source>
        <strain evidence="1">ST06-53</strain>
        <plasmid evidence="1">pHK0653</plasmid>
    </source>
</reference>
<accession>A0A0P0CJ34</accession>
<evidence type="ECO:0000313" key="1">
    <source>
        <dbReference type="EMBL" id="ALI93082.1"/>
    </source>
</evidence>
<organism evidence="1">
    <name type="scientific">Salmonella typhimurium</name>
    <dbReference type="NCBI Taxonomy" id="90371"/>
    <lineage>
        <taxon>Bacteria</taxon>
        <taxon>Pseudomonadati</taxon>
        <taxon>Pseudomonadota</taxon>
        <taxon>Gammaproteobacteria</taxon>
        <taxon>Enterobacterales</taxon>
        <taxon>Enterobacteriaceae</taxon>
        <taxon>Salmonella</taxon>
    </lineage>
</organism>
<sequence length="54" mass="6185">MRFVIMSLFLSHINYKTKICSTVMNSLSHNLICLLKAYNKKPDSYETSGLIVFA</sequence>
<keyword evidence="1" id="KW-0614">Plasmid</keyword>
<geneLocation type="plasmid" evidence="1">
    <name>pHK0653</name>
</geneLocation>
<dbReference type="AlphaFoldDB" id="A0A0P0CJ34"/>
<dbReference type="EMBL" id="KT334335">
    <property type="protein sequence ID" value="ALI93082.1"/>
    <property type="molecule type" value="Genomic_DNA"/>
</dbReference>